<organism evidence="5 6">
    <name type="scientific">Ditylenchus dipsaci</name>
    <dbReference type="NCBI Taxonomy" id="166011"/>
    <lineage>
        <taxon>Eukaryota</taxon>
        <taxon>Metazoa</taxon>
        <taxon>Ecdysozoa</taxon>
        <taxon>Nematoda</taxon>
        <taxon>Chromadorea</taxon>
        <taxon>Rhabditida</taxon>
        <taxon>Tylenchina</taxon>
        <taxon>Tylenchomorpha</taxon>
        <taxon>Sphaerularioidea</taxon>
        <taxon>Anguinidae</taxon>
        <taxon>Anguininae</taxon>
        <taxon>Ditylenchus</taxon>
    </lineage>
</organism>
<dbReference type="GO" id="GO:0003723">
    <property type="term" value="F:RNA binding"/>
    <property type="evidence" value="ECO:0007669"/>
    <property type="project" value="UniProtKB-UniRule"/>
</dbReference>
<feature type="compositionally biased region" description="Low complexity" evidence="3">
    <location>
        <begin position="298"/>
        <end position="307"/>
    </location>
</feature>
<dbReference type="AlphaFoldDB" id="A0A915DNS8"/>
<evidence type="ECO:0000259" key="4">
    <source>
        <dbReference type="PROSITE" id="PS50102"/>
    </source>
</evidence>
<dbReference type="SUPFAM" id="SSF54928">
    <property type="entry name" value="RNA-binding domain, RBD"/>
    <property type="match status" value="1"/>
</dbReference>
<evidence type="ECO:0000256" key="3">
    <source>
        <dbReference type="SAM" id="MobiDB-lite"/>
    </source>
</evidence>
<dbReference type="PROSITE" id="PS50102">
    <property type="entry name" value="RRM"/>
    <property type="match status" value="1"/>
</dbReference>
<feature type="domain" description="RRM" evidence="4">
    <location>
        <begin position="214"/>
        <end position="289"/>
    </location>
</feature>
<feature type="compositionally biased region" description="Basic residues" evidence="3">
    <location>
        <begin position="334"/>
        <end position="343"/>
    </location>
</feature>
<dbReference type="PANTHER" id="PTHR15481">
    <property type="entry name" value="RIBONUCLEIC ACID BINDING PROTEIN S1"/>
    <property type="match status" value="1"/>
</dbReference>
<feature type="compositionally biased region" description="Basic residues" evidence="3">
    <location>
        <begin position="308"/>
        <end position="320"/>
    </location>
</feature>
<evidence type="ECO:0000313" key="5">
    <source>
        <dbReference type="Proteomes" id="UP000887574"/>
    </source>
</evidence>
<protein>
    <submittedName>
        <fullName evidence="6">RRM domain-containing protein</fullName>
    </submittedName>
</protein>
<dbReference type="PANTHER" id="PTHR15481:SF0">
    <property type="entry name" value="LD23870P-RELATED"/>
    <property type="match status" value="1"/>
</dbReference>
<reference evidence="6" key="1">
    <citation type="submission" date="2022-11" db="UniProtKB">
        <authorList>
            <consortium name="WormBaseParasite"/>
        </authorList>
    </citation>
    <scope>IDENTIFICATION</scope>
</reference>
<dbReference type="InterPro" id="IPR000504">
    <property type="entry name" value="RRM_dom"/>
</dbReference>
<dbReference type="GO" id="GO:0000398">
    <property type="term" value="P:mRNA splicing, via spliceosome"/>
    <property type="evidence" value="ECO:0007669"/>
    <property type="project" value="TreeGrafter"/>
</dbReference>
<feature type="region of interest" description="Disordered" evidence="3">
    <location>
        <begin position="276"/>
        <end position="343"/>
    </location>
</feature>
<feature type="region of interest" description="Disordered" evidence="3">
    <location>
        <begin position="53"/>
        <end position="213"/>
    </location>
</feature>
<dbReference type="InterPro" id="IPR035979">
    <property type="entry name" value="RBD_domain_sf"/>
</dbReference>
<evidence type="ECO:0000256" key="2">
    <source>
        <dbReference type="PROSITE-ProRule" id="PRU00176"/>
    </source>
</evidence>
<accession>A0A915DNS8</accession>
<dbReference type="InterPro" id="IPR012677">
    <property type="entry name" value="Nucleotide-bd_a/b_plait_sf"/>
</dbReference>
<feature type="compositionally biased region" description="Low complexity" evidence="3">
    <location>
        <begin position="73"/>
        <end position="112"/>
    </location>
</feature>
<dbReference type="SMART" id="SM00360">
    <property type="entry name" value="RRM"/>
    <property type="match status" value="1"/>
</dbReference>
<dbReference type="Proteomes" id="UP000887574">
    <property type="component" value="Unplaced"/>
</dbReference>
<evidence type="ECO:0000256" key="1">
    <source>
        <dbReference type="ARBA" id="ARBA00022884"/>
    </source>
</evidence>
<evidence type="ECO:0000313" key="6">
    <source>
        <dbReference type="WBParaSite" id="jg21328"/>
    </source>
</evidence>
<dbReference type="GO" id="GO:0005654">
    <property type="term" value="C:nucleoplasm"/>
    <property type="evidence" value="ECO:0007669"/>
    <property type="project" value="TreeGrafter"/>
</dbReference>
<dbReference type="GO" id="GO:0005737">
    <property type="term" value="C:cytoplasm"/>
    <property type="evidence" value="ECO:0007669"/>
    <property type="project" value="TreeGrafter"/>
</dbReference>
<proteinExistence type="predicted"/>
<feature type="compositionally biased region" description="Basic residues" evidence="3">
    <location>
        <begin position="140"/>
        <end position="154"/>
    </location>
</feature>
<dbReference type="GO" id="GO:0061574">
    <property type="term" value="C:ASAP complex"/>
    <property type="evidence" value="ECO:0007669"/>
    <property type="project" value="TreeGrafter"/>
</dbReference>
<keyword evidence="1 2" id="KW-0694">RNA-binding</keyword>
<keyword evidence="5" id="KW-1185">Reference proteome</keyword>
<dbReference type="Pfam" id="PF00076">
    <property type="entry name" value="RRM_1"/>
    <property type="match status" value="1"/>
</dbReference>
<feature type="compositionally biased region" description="Basic and acidic residues" evidence="3">
    <location>
        <begin position="53"/>
        <end position="65"/>
    </location>
</feature>
<feature type="compositionally biased region" description="Basic residues" evidence="3">
    <location>
        <begin position="166"/>
        <end position="189"/>
    </location>
</feature>
<sequence>MGGGIAFGKEINLKLDSRKIAVLEDLLKQCICPERRLRIRDCRTLSIMVEAKRNGNATKDKEKAKDSKRRSRSASSSSSSNSRSSSSSSGSGSSSSGSSSSSKSSSSSSSAASRRRSTSPKRGANRAGAPATTGGGRPGGTRRSRSRSPLRRGGGRGTGRRSPSPVRRRGASPPARRNRSPIRSRSPARRPKDTTVSSPPPANATAATDSKESKRLCVRNLSRNLTKEHLAEIFGIYGSLKNCEMPTDRVHSHLCKGYGYVEYEKLEDAEKAMKHMDGGRLMGGGGGRRDRSPPPSRPAASNRGGASPRRRSPPPRRRSPARTGANSIPIGGRHGSRNRSPRR</sequence>
<dbReference type="WBParaSite" id="jg21328">
    <property type="protein sequence ID" value="jg21328"/>
    <property type="gene ID" value="jg21328"/>
</dbReference>
<name>A0A915DNS8_9BILA</name>
<dbReference type="Gene3D" id="3.30.70.330">
    <property type="match status" value="1"/>
</dbReference>